<reference evidence="1 2" key="1">
    <citation type="journal article" date="2021" name="Int. J. Syst. Evol. Microbiol.">
        <title>&lt;i&gt;Pectobacterium quasiaquaticum&lt;/i&gt; sp. nov., isolated from waterways.</title>
        <authorList>
            <person name="Ben Moussa H."/>
            <person name="Pedron J."/>
            <person name="Bertrand C."/>
            <person name="Hecquet A."/>
            <person name="Barny M.A."/>
        </authorList>
    </citation>
    <scope>NUCLEOTIDE SEQUENCE [LARGE SCALE GENOMIC DNA]</scope>
    <source>
        <strain evidence="1 2">A477-S1-J17</strain>
    </source>
</reference>
<organism evidence="1 2">
    <name type="scientific">Pectobacterium quasiaquaticum</name>
    <dbReference type="NCBI Taxonomy" id="2774015"/>
    <lineage>
        <taxon>Bacteria</taxon>
        <taxon>Pseudomonadati</taxon>
        <taxon>Pseudomonadota</taxon>
        <taxon>Gammaproteobacteria</taxon>
        <taxon>Enterobacterales</taxon>
        <taxon>Pectobacteriaceae</taxon>
        <taxon>Pectobacterium</taxon>
    </lineage>
</organism>
<dbReference type="AlphaFoldDB" id="A0A9Q2ET35"/>
<evidence type="ECO:0000313" key="1">
    <source>
        <dbReference type="EMBL" id="URG47837.1"/>
    </source>
</evidence>
<dbReference type="EMBL" id="CP065177">
    <property type="protein sequence ID" value="URG47837.1"/>
    <property type="molecule type" value="Genomic_DNA"/>
</dbReference>
<gene>
    <name evidence="1" type="ORF">IG609_013585</name>
</gene>
<proteinExistence type="predicted"/>
<sequence>MKEIRFWGWYSDYDCFTISSLRKYYNVKNISMSKLTRVFFKIIKFFLPSDMGVKIIKSILKRKLNHDFILIFSDDVLHYLFLVNDLATPRKIVIFRNLINKKYKKRVEGLRESGFDMYTFDPSDAQFFNIKFKDQYLPVYKEKENIPECRAYFLGLNKGRRLILSRLSEKLTEKGINSDITIIEESDFSYLFFRKNVSYRKNVNNVLKSSYIIDIVKEGQDGLTLRALESVFYQRKLITNNKKIASYDFFNPQNILILDDDMNIPDDFLKTSFIVLPENVLDKYKSDNYYIGIIEKVS</sequence>
<dbReference type="KEGG" id="pqu:IG609_013585"/>
<dbReference type="Proteomes" id="UP000806577">
    <property type="component" value="Chromosome"/>
</dbReference>
<keyword evidence="2" id="KW-1185">Reference proteome</keyword>
<evidence type="ECO:0000313" key="2">
    <source>
        <dbReference type="Proteomes" id="UP000806577"/>
    </source>
</evidence>
<accession>A0A9Q2ET35</accession>
<name>A0A9Q2ET35_9GAMM</name>
<protein>
    <submittedName>
        <fullName evidence="1">Uncharacterized protein</fullName>
    </submittedName>
</protein>